<evidence type="ECO:0000259" key="9">
    <source>
        <dbReference type="Pfam" id="PF08158"/>
    </source>
</evidence>
<dbReference type="InterPro" id="IPR027312">
    <property type="entry name" value="Sda1"/>
</dbReference>
<feature type="domain" description="SDA1 middle" evidence="8">
    <location>
        <begin position="487"/>
        <end position="617"/>
    </location>
</feature>
<evidence type="ECO:0000259" key="8">
    <source>
        <dbReference type="Pfam" id="PF05285"/>
    </source>
</evidence>
<keyword evidence="4 6" id="KW-0653">Protein transport</keyword>
<evidence type="ECO:0000256" key="4">
    <source>
        <dbReference type="ARBA" id="ARBA00022927"/>
    </source>
</evidence>
<dbReference type="InterPro" id="IPR012977">
    <property type="entry name" value="SDA1_N"/>
</dbReference>
<evidence type="ECO:0000313" key="11">
    <source>
        <dbReference type="Proteomes" id="UP000694845"/>
    </source>
</evidence>
<keyword evidence="2 6" id="KW-0813">Transport</keyword>
<feature type="compositionally biased region" description="Basic and acidic residues" evidence="7">
    <location>
        <begin position="505"/>
        <end position="537"/>
    </location>
</feature>
<dbReference type="SUPFAM" id="SSF48371">
    <property type="entry name" value="ARM repeat"/>
    <property type="match status" value="1"/>
</dbReference>
<evidence type="ECO:0000313" key="12">
    <source>
        <dbReference type="RefSeq" id="XP_022100353.1"/>
    </source>
</evidence>
<dbReference type="OMA" id="AMYKTYK"/>
<dbReference type="RefSeq" id="XP_022100353.1">
    <property type="nucleotide sequence ID" value="XM_022244661.1"/>
</dbReference>
<dbReference type="GO" id="GO:0042273">
    <property type="term" value="P:ribosomal large subunit biogenesis"/>
    <property type="evidence" value="ECO:0007669"/>
    <property type="project" value="UniProtKB-UniRule"/>
</dbReference>
<evidence type="ECO:0000256" key="2">
    <source>
        <dbReference type="ARBA" id="ARBA00022448"/>
    </source>
</evidence>
<sequence length="683" mass="78940">MSDRNRNQLPNNLPQLQNLIKRDPQSYIEEFLQQYRHYESNLQIFQLKPTQHSKNLAELVMFFCQVAQCYPKELAGYPQQLIDLLRRHSTVLDPDMRMTFCKGLILLRNKGLIEPTSLLELFFELLRCQDKLLRKMLYHHLVNDIKRINKKHQDNRVNTTLQNFMYTMLRDSNAVAGKMSLDVMIELYKKNIWRDAKTVNVIVAACFSKITKILVAALKFFLGSDAEEDGDSRSSDSDDDAPTQRTLLMAQRVNKKTRKRQRKTEMALKLLKKEKKKKKPVPFNFSALHLIHDPQNVAEKLFKQLESSNERFEVKLMMINLVSRLVGIHELFLFNFYPFLQRFVQPHQREVTKILLCAAQSTHQLVPPDIVETMVRTIVNNFVTERNSSEVMAVGLNAVREICSRCPLAMGQDLLQDLVQYKSYRNKAVVSAARSLISLFRGINPEMLHKKDRGKPTAHSTEIRAKEYGELVAQDFIPGAEVLKDETAEGDNEESDESDSDDSEGSWHDIIHSSDEEEVGEAKKDNPAENLTAEEKKARAAAISQTRLLTQQDFQDIKVHQLSKQLEATKNKRGTKRKHVELEQETSAELLSLSRIEGINSRPRHDKEARLATVMAGREGRNKYGSKKGRMNPNASTTNKEKLRKKPFMMVKQKHGFKTKTKRSFRDKQIALRNILLKKQKRR</sequence>
<proteinExistence type="inferred from homology"/>
<feature type="region of interest" description="Disordered" evidence="7">
    <location>
        <begin position="485"/>
        <end position="537"/>
    </location>
</feature>
<dbReference type="GO" id="GO:0005730">
    <property type="term" value="C:nucleolus"/>
    <property type="evidence" value="ECO:0007669"/>
    <property type="project" value="UniProtKB-SubCell"/>
</dbReference>
<dbReference type="PANTHER" id="PTHR12730:SF0">
    <property type="entry name" value="PROTEIN SDA1 HOMOLOG"/>
    <property type="match status" value="1"/>
</dbReference>
<dbReference type="Proteomes" id="UP000694845">
    <property type="component" value="Unplaced"/>
</dbReference>
<evidence type="ECO:0000256" key="6">
    <source>
        <dbReference type="RuleBase" id="RU365057"/>
    </source>
</evidence>
<keyword evidence="5 6" id="KW-0539">Nucleus</keyword>
<organism evidence="11 12">
    <name type="scientific">Acanthaster planci</name>
    <name type="common">Crown-of-thorns starfish</name>
    <dbReference type="NCBI Taxonomy" id="133434"/>
    <lineage>
        <taxon>Eukaryota</taxon>
        <taxon>Metazoa</taxon>
        <taxon>Echinodermata</taxon>
        <taxon>Eleutherozoa</taxon>
        <taxon>Asterozoa</taxon>
        <taxon>Asteroidea</taxon>
        <taxon>Valvatacea</taxon>
        <taxon>Valvatida</taxon>
        <taxon>Acanthasteridae</taxon>
        <taxon>Acanthaster</taxon>
    </lineage>
</organism>
<comment type="similarity">
    <text evidence="1 6">Belongs to the SDA1 family.</text>
</comment>
<dbReference type="InterPro" id="IPR016024">
    <property type="entry name" value="ARM-type_fold"/>
</dbReference>
<dbReference type="Pfam" id="PF05285">
    <property type="entry name" value="SDA1_dom"/>
    <property type="match status" value="1"/>
</dbReference>
<keyword evidence="11" id="KW-1185">Reference proteome</keyword>
<comment type="function">
    <text evidence="6">Required for 60S pre-ribosomal subunits export to the cytoplasm.</text>
</comment>
<dbReference type="KEGG" id="aplc:110984450"/>
<feature type="domain" description="SDA1 C-terminal" evidence="10">
    <location>
        <begin position="636"/>
        <end position="681"/>
    </location>
</feature>
<dbReference type="AlphaFoldDB" id="A0A8B7Z3Z0"/>
<dbReference type="Pfam" id="PF21638">
    <property type="entry name" value="SDA1_C"/>
    <property type="match status" value="1"/>
</dbReference>
<dbReference type="InterPro" id="IPR007949">
    <property type="entry name" value="SDA1_MD"/>
</dbReference>
<feature type="domain" description="SDA1 N-terminal" evidence="9">
    <location>
        <begin position="62"/>
        <end position="425"/>
    </location>
</feature>
<feature type="region of interest" description="Disordered" evidence="7">
    <location>
        <begin position="226"/>
        <end position="246"/>
    </location>
</feature>
<dbReference type="PANTHER" id="PTHR12730">
    <property type="entry name" value="HSDA/SDA1-RELATED"/>
    <property type="match status" value="1"/>
</dbReference>
<accession>A0A8B7Z3Z0</accession>
<keyword evidence="3 6" id="KW-0690">Ribosome biogenesis</keyword>
<name>A0A8B7Z3Z0_ACAPL</name>
<dbReference type="GO" id="GO:0000055">
    <property type="term" value="P:ribosomal large subunit export from nucleus"/>
    <property type="evidence" value="ECO:0007669"/>
    <property type="project" value="UniProtKB-UniRule"/>
</dbReference>
<dbReference type="InterPro" id="IPR048292">
    <property type="entry name" value="SDA1_C"/>
</dbReference>
<gene>
    <name evidence="12" type="primary">LOC110984450</name>
</gene>
<evidence type="ECO:0000256" key="5">
    <source>
        <dbReference type="ARBA" id="ARBA00023242"/>
    </source>
</evidence>
<evidence type="ECO:0000256" key="1">
    <source>
        <dbReference type="ARBA" id="ARBA00005783"/>
    </source>
</evidence>
<dbReference type="CTD" id="55153"/>
<dbReference type="GeneID" id="110984450"/>
<evidence type="ECO:0000256" key="3">
    <source>
        <dbReference type="ARBA" id="ARBA00022517"/>
    </source>
</evidence>
<dbReference type="GO" id="GO:0015031">
    <property type="term" value="P:protein transport"/>
    <property type="evidence" value="ECO:0007669"/>
    <property type="project" value="UniProtKB-KW"/>
</dbReference>
<dbReference type="Pfam" id="PF08158">
    <property type="entry name" value="SDA1_HEAT"/>
    <property type="match status" value="1"/>
</dbReference>
<feature type="compositionally biased region" description="Acidic residues" evidence="7">
    <location>
        <begin position="488"/>
        <end position="504"/>
    </location>
</feature>
<reference evidence="12" key="1">
    <citation type="submission" date="2025-08" db="UniProtKB">
        <authorList>
            <consortium name="RefSeq"/>
        </authorList>
    </citation>
    <scope>IDENTIFICATION</scope>
</reference>
<comment type="subcellular location">
    <subcellularLocation>
        <location evidence="6">Nucleus</location>
        <location evidence="6">Nucleolus</location>
    </subcellularLocation>
</comment>
<dbReference type="OrthoDB" id="2196187at2759"/>
<evidence type="ECO:0000256" key="7">
    <source>
        <dbReference type="SAM" id="MobiDB-lite"/>
    </source>
</evidence>
<protein>
    <recommendedName>
        <fullName evidence="6">Protein SDA1</fullName>
    </recommendedName>
</protein>
<evidence type="ECO:0000259" key="10">
    <source>
        <dbReference type="Pfam" id="PF21638"/>
    </source>
</evidence>